<comment type="caution">
    <text evidence="2">The sequence shown here is derived from an EMBL/GenBank/DDBJ whole genome shotgun (WGS) entry which is preliminary data.</text>
</comment>
<evidence type="ECO:0000313" key="3">
    <source>
        <dbReference type="Proteomes" id="UP000824782"/>
    </source>
</evidence>
<dbReference type="EMBL" id="WNYA01002183">
    <property type="protein sequence ID" value="KAG8544545.1"/>
    <property type="molecule type" value="Genomic_DNA"/>
</dbReference>
<feature type="region of interest" description="Disordered" evidence="1">
    <location>
        <begin position="1"/>
        <end position="24"/>
    </location>
</feature>
<dbReference type="AlphaFoldDB" id="A0AAV6ZBA5"/>
<sequence>MGAECPPGAASPNPPGADGDEQCLLLNDGAPAIKGRTKWCREQNTEILGPWPGNSPDLIPLRTYGQSSGDGGQTKPNTL</sequence>
<feature type="region of interest" description="Disordered" evidence="1">
    <location>
        <begin position="47"/>
        <end position="79"/>
    </location>
</feature>
<dbReference type="Proteomes" id="UP000824782">
    <property type="component" value="Unassembled WGS sequence"/>
</dbReference>
<keyword evidence="3" id="KW-1185">Reference proteome</keyword>
<organism evidence="2 3">
    <name type="scientific">Engystomops pustulosus</name>
    <name type="common">Tungara frog</name>
    <name type="synonym">Physalaemus pustulosus</name>
    <dbReference type="NCBI Taxonomy" id="76066"/>
    <lineage>
        <taxon>Eukaryota</taxon>
        <taxon>Metazoa</taxon>
        <taxon>Chordata</taxon>
        <taxon>Craniata</taxon>
        <taxon>Vertebrata</taxon>
        <taxon>Euteleostomi</taxon>
        <taxon>Amphibia</taxon>
        <taxon>Batrachia</taxon>
        <taxon>Anura</taxon>
        <taxon>Neobatrachia</taxon>
        <taxon>Hyloidea</taxon>
        <taxon>Leptodactylidae</taxon>
        <taxon>Leiuperinae</taxon>
        <taxon>Engystomops</taxon>
    </lineage>
</organism>
<gene>
    <name evidence="2" type="ORF">GDO81_022298</name>
</gene>
<evidence type="ECO:0000313" key="2">
    <source>
        <dbReference type="EMBL" id="KAG8544545.1"/>
    </source>
</evidence>
<proteinExistence type="predicted"/>
<name>A0AAV6ZBA5_ENGPU</name>
<feature type="compositionally biased region" description="Low complexity" evidence="1">
    <location>
        <begin position="1"/>
        <end position="11"/>
    </location>
</feature>
<protein>
    <submittedName>
        <fullName evidence="2">Uncharacterized protein</fullName>
    </submittedName>
</protein>
<evidence type="ECO:0000256" key="1">
    <source>
        <dbReference type="SAM" id="MobiDB-lite"/>
    </source>
</evidence>
<accession>A0AAV6ZBA5</accession>
<reference evidence="2" key="1">
    <citation type="thesis" date="2020" institute="ProQuest LLC" country="789 East Eisenhower Parkway, Ann Arbor, MI, USA">
        <title>Comparative Genomics and Chromosome Evolution.</title>
        <authorList>
            <person name="Mudd A.B."/>
        </authorList>
    </citation>
    <scope>NUCLEOTIDE SEQUENCE</scope>
    <source>
        <strain evidence="2">237g6f4</strain>
        <tissue evidence="2">Blood</tissue>
    </source>
</reference>